<name>A0ABP1FUC9_9CHLO</name>
<accession>A0ABP1FUC9</accession>
<evidence type="ECO:0000256" key="1">
    <source>
        <dbReference type="SAM" id="MobiDB-lite"/>
    </source>
</evidence>
<dbReference type="EMBL" id="CAXHTA020000008">
    <property type="protein sequence ID" value="CAL5223486.1"/>
    <property type="molecule type" value="Genomic_DNA"/>
</dbReference>
<dbReference type="InterPro" id="IPR028994">
    <property type="entry name" value="Integrin_alpha_N"/>
</dbReference>
<evidence type="ECO:0000313" key="3">
    <source>
        <dbReference type="EMBL" id="CAL5223486.1"/>
    </source>
</evidence>
<feature type="chain" id="PRO_5047283778" evidence="2">
    <location>
        <begin position="41"/>
        <end position="595"/>
    </location>
</feature>
<reference evidence="3 4" key="1">
    <citation type="submission" date="2024-06" db="EMBL/GenBank/DDBJ databases">
        <authorList>
            <person name="Kraege A."/>
            <person name="Thomma B."/>
        </authorList>
    </citation>
    <scope>NUCLEOTIDE SEQUENCE [LARGE SCALE GENOMIC DNA]</scope>
</reference>
<feature type="compositionally biased region" description="Pro residues" evidence="1">
    <location>
        <begin position="44"/>
        <end position="78"/>
    </location>
</feature>
<feature type="signal peptide" evidence="2">
    <location>
        <begin position="1"/>
        <end position="40"/>
    </location>
</feature>
<feature type="region of interest" description="Disordered" evidence="1">
    <location>
        <begin position="40"/>
        <end position="78"/>
    </location>
</feature>
<keyword evidence="4" id="KW-1185">Reference proteome</keyword>
<evidence type="ECO:0000313" key="4">
    <source>
        <dbReference type="Proteomes" id="UP001497392"/>
    </source>
</evidence>
<evidence type="ECO:0000256" key="2">
    <source>
        <dbReference type="SAM" id="SignalP"/>
    </source>
</evidence>
<dbReference type="PANTHER" id="PTHR36220:SF1">
    <property type="entry name" value="GAMMA TUBULIN COMPLEX COMPONENT C-TERMINAL DOMAIN-CONTAINING PROTEIN"/>
    <property type="match status" value="1"/>
</dbReference>
<dbReference type="Gene3D" id="2.130.10.130">
    <property type="entry name" value="Integrin alpha, N-terminal"/>
    <property type="match status" value="1"/>
</dbReference>
<proteinExistence type="predicted"/>
<dbReference type="Proteomes" id="UP001497392">
    <property type="component" value="Unassembled WGS sequence"/>
</dbReference>
<comment type="caution">
    <text evidence="3">The sequence shown here is derived from an EMBL/GenBank/DDBJ whole genome shotgun (WGS) entry which is preliminary data.</text>
</comment>
<sequence length="595" mass="60822">MGRGNFGMGRRRASVQRRWQVPSWQASLVALLAAAALIACQSPSPSPPPPPPPSPSPPPPMYPPPPPPYSPPPSPRAAVPVPAPVPAPAPGPAPVPAPVPGPAQDALAPGPAIGQFRAVAPASGGACTVQYIQALSSNKPYPAGVGGSGMALAFDGSVALLSGSPATATSPANAFLFSFYTSANQYNSCPQQISDPYPLSGLRWGASFAISGDASVVLVGAPGQVISGALTTGVDRAIDGKVFVYKLPSLPGSQSRGYSVTDRALAAPANATVRSPNFGSAGIATTLGAEYIFVSSPAGPQGTPQLTTLYGTPTVYVYKDQGNNNLALSQTIPAPGGANNSDFGRRIAVSSTGKVLVVADPLYTTGPQSCGIFGSSPGYLTNGQVYIYTLDADTYQYNLTQTLSGNSSSVTGFGTDIGLSADGTVLVVGLPDAGYGGRSVRVFLADQSGTFVERLNVTAPNNGPAGSRFGAQVALSGDGQFLVVHAPLPYSRMYNTPGNEDSGNVYTYKLSIGANAVVGGPQAYLTCPNDQYGQSKTCDDFGDKMALSANGKILILTGGFKQVHKDARSLMQQAVYNSFVYQTTGCVSDRGSQGA</sequence>
<keyword evidence="2" id="KW-0732">Signal</keyword>
<gene>
    <name evidence="3" type="primary">g6011</name>
    <name evidence="3" type="ORF">VP750_LOCUS5145</name>
</gene>
<dbReference type="SUPFAM" id="SSF69322">
    <property type="entry name" value="Tricorn protease domain 2"/>
    <property type="match status" value="1"/>
</dbReference>
<dbReference type="PANTHER" id="PTHR36220">
    <property type="entry name" value="UNNAMED PRODUCT"/>
    <property type="match status" value="1"/>
</dbReference>
<protein>
    <submittedName>
        <fullName evidence="3">G6011 protein</fullName>
    </submittedName>
</protein>
<organism evidence="3 4">
    <name type="scientific">Coccomyxa viridis</name>
    <dbReference type="NCBI Taxonomy" id="1274662"/>
    <lineage>
        <taxon>Eukaryota</taxon>
        <taxon>Viridiplantae</taxon>
        <taxon>Chlorophyta</taxon>
        <taxon>core chlorophytes</taxon>
        <taxon>Trebouxiophyceae</taxon>
        <taxon>Trebouxiophyceae incertae sedis</taxon>
        <taxon>Coccomyxaceae</taxon>
        <taxon>Coccomyxa</taxon>
    </lineage>
</organism>